<comment type="caution">
    <text evidence="2">The sequence shown here is derived from an EMBL/GenBank/DDBJ whole genome shotgun (WGS) entry which is preliminary data.</text>
</comment>
<feature type="compositionally biased region" description="Basic and acidic residues" evidence="1">
    <location>
        <begin position="134"/>
        <end position="155"/>
    </location>
</feature>
<dbReference type="EMBL" id="WUAV01000002">
    <property type="protein sequence ID" value="KAF1767405.1"/>
    <property type="molecule type" value="Genomic_DNA"/>
</dbReference>
<evidence type="ECO:0000313" key="2">
    <source>
        <dbReference type="EMBL" id="KAF1767405.1"/>
    </source>
</evidence>
<protein>
    <submittedName>
        <fullName evidence="2">Uncharacterized protein</fullName>
    </submittedName>
</protein>
<proteinExistence type="predicted"/>
<feature type="compositionally biased region" description="Polar residues" evidence="1">
    <location>
        <begin position="41"/>
        <end position="56"/>
    </location>
</feature>
<dbReference type="AlphaFoldDB" id="A0A6A5HIV4"/>
<feature type="compositionally biased region" description="Polar residues" evidence="1">
    <location>
        <begin position="89"/>
        <end position="101"/>
    </location>
</feature>
<sequence length="223" mass="25245">MGSRNSKSEDSHEAKLAEDGKEKYTGVNNFTGVLYKISSSGNVSINANGSTVSSMQEKSKRTSPYNMEREKERKRQQMTRKRNMRQREIVSQNEAAPNDSIQGPPLYTSTPREDGHHAIDYGQHAIEGPNDDQIQERELSYADDQSQERPRDEQSSRNTSVIMNRRDSVRSDNAAQRHESIVKTFVCHPMGVEFKETCRTMKAVLGAKHQKWKRRGISGGGNN</sequence>
<evidence type="ECO:0000256" key="1">
    <source>
        <dbReference type="SAM" id="MobiDB-lite"/>
    </source>
</evidence>
<gene>
    <name evidence="2" type="ORF">GCK72_007364</name>
</gene>
<dbReference type="Proteomes" id="UP000483820">
    <property type="component" value="Chromosome II"/>
</dbReference>
<organism evidence="2 3">
    <name type="scientific">Caenorhabditis remanei</name>
    <name type="common">Caenorhabditis vulgaris</name>
    <dbReference type="NCBI Taxonomy" id="31234"/>
    <lineage>
        <taxon>Eukaryota</taxon>
        <taxon>Metazoa</taxon>
        <taxon>Ecdysozoa</taxon>
        <taxon>Nematoda</taxon>
        <taxon>Chromadorea</taxon>
        <taxon>Rhabditida</taxon>
        <taxon>Rhabditina</taxon>
        <taxon>Rhabditomorpha</taxon>
        <taxon>Rhabditoidea</taxon>
        <taxon>Rhabditidae</taxon>
        <taxon>Peloderinae</taxon>
        <taxon>Caenorhabditis</taxon>
    </lineage>
</organism>
<feature type="region of interest" description="Disordered" evidence="1">
    <location>
        <begin position="41"/>
        <end position="177"/>
    </location>
</feature>
<feature type="compositionally biased region" description="Basic and acidic residues" evidence="1">
    <location>
        <begin position="164"/>
        <end position="177"/>
    </location>
</feature>
<dbReference type="RefSeq" id="XP_053590330.1">
    <property type="nucleotide sequence ID" value="XM_053726136.1"/>
</dbReference>
<dbReference type="CTD" id="9826410"/>
<feature type="compositionally biased region" description="Basic and acidic residues" evidence="1">
    <location>
        <begin position="1"/>
        <end position="24"/>
    </location>
</feature>
<dbReference type="GeneID" id="9826410"/>
<evidence type="ECO:0000313" key="3">
    <source>
        <dbReference type="Proteomes" id="UP000483820"/>
    </source>
</evidence>
<reference evidence="2 3" key="1">
    <citation type="submission" date="2019-12" db="EMBL/GenBank/DDBJ databases">
        <title>Chromosome-level assembly of the Caenorhabditis remanei genome.</title>
        <authorList>
            <person name="Teterina A.A."/>
            <person name="Willis J.H."/>
            <person name="Phillips P.C."/>
        </authorList>
    </citation>
    <scope>NUCLEOTIDE SEQUENCE [LARGE SCALE GENOMIC DNA]</scope>
    <source>
        <strain evidence="2 3">PX506</strain>
        <tissue evidence="2">Whole organism</tissue>
    </source>
</reference>
<dbReference type="KEGG" id="crq:GCK72_007364"/>
<feature type="region of interest" description="Disordered" evidence="1">
    <location>
        <begin position="1"/>
        <end position="25"/>
    </location>
</feature>
<accession>A0A6A5HIV4</accession>
<name>A0A6A5HIV4_CAERE</name>